<feature type="compositionally biased region" description="Basic and acidic residues" evidence="1">
    <location>
        <begin position="49"/>
        <end position="76"/>
    </location>
</feature>
<dbReference type="EMBL" id="BAABHJ010000005">
    <property type="protein sequence ID" value="GAA4606236.1"/>
    <property type="molecule type" value="Genomic_DNA"/>
</dbReference>
<reference evidence="3" key="1">
    <citation type="journal article" date="2019" name="Int. J. Syst. Evol. Microbiol.">
        <title>The Global Catalogue of Microorganisms (GCM) 10K type strain sequencing project: providing services to taxonomists for standard genome sequencing and annotation.</title>
        <authorList>
            <consortium name="The Broad Institute Genomics Platform"/>
            <consortium name="The Broad Institute Genome Sequencing Center for Infectious Disease"/>
            <person name="Wu L."/>
            <person name="Ma J."/>
        </authorList>
    </citation>
    <scope>NUCLEOTIDE SEQUENCE [LARGE SCALE GENOMIC DNA]</scope>
    <source>
        <strain evidence="3">JCM 17938</strain>
    </source>
</reference>
<organism evidence="2 3">
    <name type="scientific">Actinoallomurus liliacearum</name>
    <dbReference type="NCBI Taxonomy" id="1080073"/>
    <lineage>
        <taxon>Bacteria</taxon>
        <taxon>Bacillati</taxon>
        <taxon>Actinomycetota</taxon>
        <taxon>Actinomycetes</taxon>
        <taxon>Streptosporangiales</taxon>
        <taxon>Thermomonosporaceae</taxon>
        <taxon>Actinoallomurus</taxon>
    </lineage>
</organism>
<evidence type="ECO:0000313" key="2">
    <source>
        <dbReference type="EMBL" id="GAA4606236.1"/>
    </source>
</evidence>
<protein>
    <submittedName>
        <fullName evidence="2">Uncharacterized protein</fullName>
    </submittedName>
</protein>
<keyword evidence="3" id="KW-1185">Reference proteome</keyword>
<feature type="region of interest" description="Disordered" evidence="1">
    <location>
        <begin position="49"/>
        <end position="84"/>
    </location>
</feature>
<dbReference type="Proteomes" id="UP001500212">
    <property type="component" value="Unassembled WGS sequence"/>
</dbReference>
<name>A0ABP8TEJ3_9ACTN</name>
<sequence>MPTKIATQCHGTVRTMSGFCYTPPGPVSGGFETGPKVYGHEAGTVGGDRRCGGRAGGRRDLGGAARAAERTDDRAAHRGGRRAA</sequence>
<evidence type="ECO:0000313" key="3">
    <source>
        <dbReference type="Proteomes" id="UP001500212"/>
    </source>
</evidence>
<proteinExistence type="predicted"/>
<comment type="caution">
    <text evidence="2">The sequence shown here is derived from an EMBL/GenBank/DDBJ whole genome shotgun (WGS) entry which is preliminary data.</text>
</comment>
<evidence type="ECO:0000256" key="1">
    <source>
        <dbReference type="SAM" id="MobiDB-lite"/>
    </source>
</evidence>
<gene>
    <name evidence="2" type="ORF">GCM10023195_22250</name>
</gene>
<accession>A0ABP8TEJ3</accession>